<reference evidence="7" key="1">
    <citation type="submission" date="2021-01" db="EMBL/GenBank/DDBJ databases">
        <authorList>
            <person name="Corre E."/>
            <person name="Pelletier E."/>
            <person name="Niang G."/>
            <person name="Scheremetjew M."/>
            <person name="Finn R."/>
            <person name="Kale V."/>
            <person name="Holt S."/>
            <person name="Cochrane G."/>
            <person name="Meng A."/>
            <person name="Brown T."/>
            <person name="Cohen L."/>
        </authorList>
    </citation>
    <scope>NUCLEOTIDE SEQUENCE</scope>
    <source>
        <strain evidence="7">10249 10 AB</strain>
    </source>
</reference>
<evidence type="ECO:0000256" key="2">
    <source>
        <dbReference type="ARBA" id="ARBA00022692"/>
    </source>
</evidence>
<feature type="transmembrane region" description="Helical" evidence="6">
    <location>
        <begin position="628"/>
        <end position="650"/>
    </location>
</feature>
<dbReference type="InterPro" id="IPR004963">
    <property type="entry name" value="PAE/NOTUM"/>
</dbReference>
<evidence type="ECO:0000256" key="5">
    <source>
        <dbReference type="SAM" id="MobiDB-lite"/>
    </source>
</evidence>
<keyword evidence="4 6" id="KW-0472">Membrane</keyword>
<name>A0A7S4ATA6_9STRA</name>
<evidence type="ECO:0000256" key="1">
    <source>
        <dbReference type="ARBA" id="ARBA00004141"/>
    </source>
</evidence>
<proteinExistence type="predicted"/>
<feature type="compositionally biased region" description="Acidic residues" evidence="5">
    <location>
        <begin position="183"/>
        <end position="197"/>
    </location>
</feature>
<keyword evidence="2 6" id="KW-0812">Transmembrane</keyword>
<dbReference type="PANTHER" id="PTHR21562">
    <property type="entry name" value="NOTUM-RELATED"/>
    <property type="match status" value="1"/>
</dbReference>
<feature type="transmembrane region" description="Helical" evidence="6">
    <location>
        <begin position="440"/>
        <end position="460"/>
    </location>
</feature>
<dbReference type="PANTHER" id="PTHR21562:SF83">
    <property type="entry name" value="PECTIN ACETYLESTERASE 4"/>
    <property type="match status" value="1"/>
</dbReference>
<feature type="region of interest" description="Disordered" evidence="5">
    <location>
        <begin position="180"/>
        <end position="212"/>
    </location>
</feature>
<dbReference type="Pfam" id="PF03283">
    <property type="entry name" value="PAE"/>
    <property type="match status" value="1"/>
</dbReference>
<accession>A0A7S4ATA6</accession>
<feature type="transmembrane region" description="Helical" evidence="6">
    <location>
        <begin position="586"/>
        <end position="608"/>
    </location>
</feature>
<dbReference type="SUPFAM" id="SSF144091">
    <property type="entry name" value="Rhomboid-like"/>
    <property type="match status" value="1"/>
</dbReference>
<feature type="compositionally biased region" description="Basic and acidic residues" evidence="5">
    <location>
        <begin position="202"/>
        <end position="211"/>
    </location>
</feature>
<dbReference type="AlphaFoldDB" id="A0A7S4ATA6"/>
<dbReference type="InterPro" id="IPR035952">
    <property type="entry name" value="Rhomboid-like_sf"/>
</dbReference>
<dbReference type="EMBL" id="HBIX01028153">
    <property type="protein sequence ID" value="CAE0726253.1"/>
    <property type="molecule type" value="Transcribed_RNA"/>
</dbReference>
<dbReference type="GO" id="GO:0016787">
    <property type="term" value="F:hydrolase activity"/>
    <property type="evidence" value="ECO:0007669"/>
    <property type="project" value="InterPro"/>
</dbReference>
<keyword evidence="3 6" id="KW-1133">Transmembrane helix</keyword>
<sequence length="983" mass="110986">MSSSSSSSSWYSNSDDESYTISAGKPLHMLNPNQFYKICPKSYFGSNNEGNTNEDANANEDDPICGDGSPFCFYFSKPSQKFANKDRLLIELMGGGACWDAETCEKQQEMLYIRSGDFDKALGRSCQELQYGMEQDRKETNMLCSVQFDEKVNFAQYNTIVVPYCTQDVHLGSKTMRYTKYNDDDDNNNNDDGDDDNNSNNDDDKNAESRTVHHRGAQNLMFVTNWVFKNFPVLRHAAVTGCSAGGTAVPVVEALLHRHYNHFGNRATQVAAIADSPVYLTPTYFLRNAMSNWDPQPILSSIGVPYGKYRSSDDYSTMIWDYILRKGSNKNRWGFVSHTEDPVSLVYYQYMSGNGNGDNNNNYDDDGNNNYDIDSDQWYTDLTESVAYIEKKHRNFKSFWMDSEGHCTFGLYYALQEQNFQDFAASIFKEDSLVLSARPAVRSFFLAATTGSCLLAYLVFHRIRRQSRLQPSETDDEDIADAMYKEGFWNTSVAGGVSVDENNNEITTNTRKYRPLKRRLLSLLVALEDYPVTSGYTLCITVYLLAMLISEGFAHPINNPSLGPSALGLSVFGINNPSLIVYRYQWFRLLTSNFLVSGLLTFGLALFYLCFRIRKLEQRMIRDFKSPWLFVTVIIILATIVNAAYCLVPLRRGASTAGIPLLIGLQTFHLTFYWNSFVRPYLSIGAILFDFIVVVTFFPFNSWVMIVAAVITGWIMAKMARTFDIWLPGPMMNVLKQSGLNMEMGNTVKSNSTSDAGNHQTSFGTSLSFPSVAASEEYSNFDGNVSNNYETMDEQRSTCPDHNRSRRWKFLRRVVCCGLLALFVLLLVPLFVTLVAKPNELYAEPFYTGCKSFYTVDIDDLAGSFFLSSSDDDNYNNNNQGDGRRSLAVAAAEETSQSFLRYLAGGDDKDSRGYECAEFCVPHLFVPLIQTVLRKKKIPISRGRCVDNGYSTHVIDKTFSAFSYSLDVELYGASDNDDDDDEK</sequence>
<feature type="transmembrane region" description="Helical" evidence="6">
    <location>
        <begin position="814"/>
        <end position="836"/>
    </location>
</feature>
<evidence type="ECO:0000313" key="7">
    <source>
        <dbReference type="EMBL" id="CAE0726253.1"/>
    </source>
</evidence>
<feature type="transmembrane region" description="Helical" evidence="6">
    <location>
        <begin position="520"/>
        <end position="546"/>
    </location>
</feature>
<protein>
    <submittedName>
        <fullName evidence="7">Uncharacterized protein</fullName>
    </submittedName>
</protein>
<evidence type="ECO:0000256" key="4">
    <source>
        <dbReference type="ARBA" id="ARBA00023136"/>
    </source>
</evidence>
<evidence type="ECO:0000256" key="3">
    <source>
        <dbReference type="ARBA" id="ARBA00022989"/>
    </source>
</evidence>
<feature type="transmembrane region" description="Helical" evidence="6">
    <location>
        <begin position="656"/>
        <end position="674"/>
    </location>
</feature>
<dbReference type="GO" id="GO:0016020">
    <property type="term" value="C:membrane"/>
    <property type="evidence" value="ECO:0007669"/>
    <property type="project" value="UniProtKB-SubCell"/>
</dbReference>
<comment type="subcellular location">
    <subcellularLocation>
        <location evidence="1">Membrane</location>
        <topology evidence="1">Multi-pass membrane protein</topology>
    </subcellularLocation>
</comment>
<organism evidence="7">
    <name type="scientific">Pseudo-nitzschia australis</name>
    <dbReference type="NCBI Taxonomy" id="44445"/>
    <lineage>
        <taxon>Eukaryota</taxon>
        <taxon>Sar</taxon>
        <taxon>Stramenopiles</taxon>
        <taxon>Ochrophyta</taxon>
        <taxon>Bacillariophyta</taxon>
        <taxon>Bacillariophyceae</taxon>
        <taxon>Bacillariophycidae</taxon>
        <taxon>Bacillariales</taxon>
        <taxon>Bacillariaceae</taxon>
        <taxon>Pseudo-nitzschia</taxon>
    </lineage>
</organism>
<evidence type="ECO:0000256" key="6">
    <source>
        <dbReference type="SAM" id="Phobius"/>
    </source>
</evidence>
<gene>
    <name evidence="7" type="ORF">PAUS00366_LOCUS19010</name>
</gene>